<evidence type="ECO:0000313" key="3">
    <source>
        <dbReference type="Proteomes" id="UP000887116"/>
    </source>
</evidence>
<evidence type="ECO:0000256" key="1">
    <source>
        <dbReference type="SAM" id="MobiDB-lite"/>
    </source>
</evidence>
<dbReference type="EMBL" id="BMAO01001235">
    <property type="protein sequence ID" value="GFQ71827.1"/>
    <property type="molecule type" value="Genomic_DNA"/>
</dbReference>
<keyword evidence="3" id="KW-1185">Reference proteome</keyword>
<sequence>MEKQNTSLESDKTSDNIENYCSSVDKIMASNKDMCKTISPDFSPTLESIKTNPPPSPDNQIQEFNHNRNEAQISPPTMKKPKISPNISPIHGSEDKDSLTFSGNPNLLSALQKENFLKAWDEHVLNTPQLLNTELLSLDDDTYMEEDRYLGDKGKRPMNPKYAYKKKSKSVLDSKLVCETDIQTFASKAFQIHSQSNAQEERSQSADKDETSLSTKFECEKQLPHI</sequence>
<feature type="region of interest" description="Disordered" evidence="1">
    <location>
        <begin position="193"/>
        <end position="226"/>
    </location>
</feature>
<dbReference type="OrthoDB" id="10459664at2759"/>
<feature type="compositionally biased region" description="Polar residues" evidence="1">
    <location>
        <begin position="40"/>
        <end position="51"/>
    </location>
</feature>
<protein>
    <submittedName>
        <fullName evidence="2">Uncharacterized protein</fullName>
    </submittedName>
</protein>
<name>A0A8X6F6M3_TRICU</name>
<organism evidence="2 3">
    <name type="scientific">Trichonephila clavata</name>
    <name type="common">Joro spider</name>
    <name type="synonym">Nephila clavata</name>
    <dbReference type="NCBI Taxonomy" id="2740835"/>
    <lineage>
        <taxon>Eukaryota</taxon>
        <taxon>Metazoa</taxon>
        <taxon>Ecdysozoa</taxon>
        <taxon>Arthropoda</taxon>
        <taxon>Chelicerata</taxon>
        <taxon>Arachnida</taxon>
        <taxon>Araneae</taxon>
        <taxon>Araneomorphae</taxon>
        <taxon>Entelegynae</taxon>
        <taxon>Araneoidea</taxon>
        <taxon>Nephilidae</taxon>
        <taxon>Trichonephila</taxon>
    </lineage>
</organism>
<dbReference type="AlphaFoldDB" id="A0A8X6F6M3"/>
<reference evidence="2" key="1">
    <citation type="submission" date="2020-07" db="EMBL/GenBank/DDBJ databases">
        <title>Multicomponent nature underlies the extraordinary mechanical properties of spider dragline silk.</title>
        <authorList>
            <person name="Kono N."/>
            <person name="Nakamura H."/>
            <person name="Mori M."/>
            <person name="Yoshida Y."/>
            <person name="Ohtoshi R."/>
            <person name="Malay A.D."/>
            <person name="Moran D.A.P."/>
            <person name="Tomita M."/>
            <person name="Numata K."/>
            <person name="Arakawa K."/>
        </authorList>
    </citation>
    <scope>NUCLEOTIDE SEQUENCE</scope>
</reference>
<dbReference type="Proteomes" id="UP000887116">
    <property type="component" value="Unassembled WGS sequence"/>
</dbReference>
<proteinExistence type="predicted"/>
<gene>
    <name evidence="2" type="ORF">TNCT_54831</name>
</gene>
<comment type="caution">
    <text evidence="2">The sequence shown here is derived from an EMBL/GenBank/DDBJ whole genome shotgun (WGS) entry which is preliminary data.</text>
</comment>
<feature type="region of interest" description="Disordered" evidence="1">
    <location>
        <begin position="38"/>
        <end position="82"/>
    </location>
</feature>
<feature type="compositionally biased region" description="Basic and acidic residues" evidence="1">
    <location>
        <begin position="199"/>
        <end position="226"/>
    </location>
</feature>
<accession>A0A8X6F6M3</accession>
<evidence type="ECO:0000313" key="2">
    <source>
        <dbReference type="EMBL" id="GFQ71827.1"/>
    </source>
</evidence>
<feature type="compositionally biased region" description="Polar residues" evidence="1">
    <location>
        <begin position="58"/>
        <end position="75"/>
    </location>
</feature>